<evidence type="ECO:0000313" key="3">
    <source>
        <dbReference type="Proteomes" id="UP000295662"/>
    </source>
</evidence>
<sequence>MKFLRRLGPDPHENGKQTPALDGCPDLWELADGDIAVIGIDITEESRGRLPATAGCGLDERIVKLPRQILLAAKIDILSL</sequence>
<evidence type="ECO:0000313" key="2">
    <source>
        <dbReference type="EMBL" id="TDU80802.1"/>
    </source>
</evidence>
<dbReference type="AlphaFoldDB" id="A0A4R7SNP8"/>
<reference evidence="2 3" key="1">
    <citation type="submission" date="2019-03" db="EMBL/GenBank/DDBJ databases">
        <title>Genomic Encyclopedia of Archaeal and Bacterial Type Strains, Phase II (KMG-II): from individual species to whole genera.</title>
        <authorList>
            <person name="Goeker M."/>
        </authorList>
    </citation>
    <scope>NUCLEOTIDE SEQUENCE [LARGE SCALE GENOMIC DNA]</scope>
    <source>
        <strain evidence="2 3">ATCC 25309</strain>
    </source>
</reference>
<gene>
    <name evidence="2" type="ORF">EI77_00099</name>
</gene>
<feature type="region of interest" description="Disordered" evidence="1">
    <location>
        <begin position="1"/>
        <end position="21"/>
    </location>
</feature>
<protein>
    <submittedName>
        <fullName evidence="2">Uncharacterized protein</fullName>
    </submittedName>
</protein>
<name>A0A4R7SNP8_9BACT</name>
<dbReference type="EMBL" id="SOCA01000001">
    <property type="protein sequence ID" value="TDU80802.1"/>
    <property type="molecule type" value="Genomic_DNA"/>
</dbReference>
<evidence type="ECO:0000256" key="1">
    <source>
        <dbReference type="SAM" id="MobiDB-lite"/>
    </source>
</evidence>
<accession>A0A4R7SNP8</accession>
<keyword evidence="3" id="KW-1185">Reference proteome</keyword>
<dbReference type="RefSeq" id="WP_133792798.1">
    <property type="nucleotide sequence ID" value="NZ_SOCA01000001.1"/>
</dbReference>
<organism evidence="2 3">
    <name type="scientific">Prosthecobacter fusiformis</name>
    <dbReference type="NCBI Taxonomy" id="48464"/>
    <lineage>
        <taxon>Bacteria</taxon>
        <taxon>Pseudomonadati</taxon>
        <taxon>Verrucomicrobiota</taxon>
        <taxon>Verrucomicrobiia</taxon>
        <taxon>Verrucomicrobiales</taxon>
        <taxon>Verrucomicrobiaceae</taxon>
        <taxon>Prosthecobacter</taxon>
    </lineage>
</organism>
<comment type="caution">
    <text evidence="2">The sequence shown here is derived from an EMBL/GenBank/DDBJ whole genome shotgun (WGS) entry which is preliminary data.</text>
</comment>
<proteinExistence type="predicted"/>
<dbReference type="Proteomes" id="UP000295662">
    <property type="component" value="Unassembled WGS sequence"/>
</dbReference>
<dbReference type="OrthoDB" id="198436at2"/>